<dbReference type="InterPro" id="IPR053235">
    <property type="entry name" value="Ser_Thr_kinase"/>
</dbReference>
<comment type="catalytic activity">
    <reaction evidence="7">
        <text>L-threonyl-[protein] + ATP = O-phospho-L-threonyl-[protein] + ADP + H(+)</text>
        <dbReference type="Rhea" id="RHEA:46608"/>
        <dbReference type="Rhea" id="RHEA-COMP:11060"/>
        <dbReference type="Rhea" id="RHEA-COMP:11605"/>
        <dbReference type="ChEBI" id="CHEBI:15378"/>
        <dbReference type="ChEBI" id="CHEBI:30013"/>
        <dbReference type="ChEBI" id="CHEBI:30616"/>
        <dbReference type="ChEBI" id="CHEBI:61977"/>
        <dbReference type="ChEBI" id="CHEBI:456216"/>
        <dbReference type="EC" id="2.7.11.1"/>
    </reaction>
</comment>
<evidence type="ECO:0000256" key="2">
    <source>
        <dbReference type="ARBA" id="ARBA00022527"/>
    </source>
</evidence>
<dbReference type="OrthoDB" id="4062651at2759"/>
<dbReference type="PaxDb" id="55529-EKX45294"/>
<feature type="domain" description="Protein kinase" evidence="9">
    <location>
        <begin position="1"/>
        <end position="161"/>
    </location>
</feature>
<dbReference type="PANTHER" id="PTHR24361">
    <property type="entry name" value="MITOGEN-ACTIVATED KINASE KINASE KINASE"/>
    <property type="match status" value="1"/>
</dbReference>
<reference evidence="12" key="2">
    <citation type="submission" date="2012-11" db="EMBL/GenBank/DDBJ databases">
        <authorList>
            <person name="Kuo A."/>
            <person name="Curtis B.A."/>
            <person name="Tanifuji G."/>
            <person name="Burki F."/>
            <person name="Gruber A."/>
            <person name="Irimia M."/>
            <person name="Maruyama S."/>
            <person name="Arias M.C."/>
            <person name="Ball S.G."/>
            <person name="Gile G.H."/>
            <person name="Hirakawa Y."/>
            <person name="Hopkins J.F."/>
            <person name="Rensing S.A."/>
            <person name="Schmutz J."/>
            <person name="Symeonidi A."/>
            <person name="Elias M."/>
            <person name="Eveleigh R.J."/>
            <person name="Herman E.K."/>
            <person name="Klute M.J."/>
            <person name="Nakayama T."/>
            <person name="Obornik M."/>
            <person name="Reyes-Prieto A."/>
            <person name="Armbrust E.V."/>
            <person name="Aves S.J."/>
            <person name="Beiko R.G."/>
            <person name="Coutinho P."/>
            <person name="Dacks J.B."/>
            <person name="Durnford D.G."/>
            <person name="Fast N.M."/>
            <person name="Green B.R."/>
            <person name="Grisdale C."/>
            <person name="Hempe F."/>
            <person name="Henrissat B."/>
            <person name="Hoppner M.P."/>
            <person name="Ishida K.-I."/>
            <person name="Kim E."/>
            <person name="Koreny L."/>
            <person name="Kroth P.G."/>
            <person name="Liu Y."/>
            <person name="Malik S.-B."/>
            <person name="Maier U.G."/>
            <person name="McRose D."/>
            <person name="Mock T."/>
            <person name="Neilson J.A."/>
            <person name="Onodera N.T."/>
            <person name="Poole A.M."/>
            <person name="Pritham E.J."/>
            <person name="Richards T.A."/>
            <person name="Rocap G."/>
            <person name="Roy S.W."/>
            <person name="Sarai C."/>
            <person name="Schaack S."/>
            <person name="Shirato S."/>
            <person name="Slamovits C.H."/>
            <person name="Spencer D.F."/>
            <person name="Suzuki S."/>
            <person name="Worden A.Z."/>
            <person name="Zauner S."/>
            <person name="Barry K."/>
            <person name="Bell C."/>
            <person name="Bharti A.K."/>
            <person name="Crow J.A."/>
            <person name="Grimwood J."/>
            <person name="Kramer R."/>
            <person name="Lindquist E."/>
            <person name="Lucas S."/>
            <person name="Salamov A."/>
            <person name="McFadden G.I."/>
            <person name="Lane C.E."/>
            <person name="Keeling P.J."/>
            <person name="Gray M.W."/>
            <person name="Grigoriev I.V."/>
            <person name="Archibald J.M."/>
        </authorList>
    </citation>
    <scope>NUCLEOTIDE SEQUENCE</scope>
    <source>
        <strain evidence="12">CCMP2712</strain>
    </source>
</reference>
<keyword evidence="6" id="KW-0067">ATP-binding</keyword>
<feature type="non-terminal residue" evidence="10">
    <location>
        <position position="279"/>
    </location>
</feature>
<protein>
    <recommendedName>
        <fullName evidence="1">non-specific serine/threonine protein kinase</fullName>
        <ecNumber evidence="1">2.7.11.1</ecNumber>
    </recommendedName>
</protein>
<evidence type="ECO:0000259" key="9">
    <source>
        <dbReference type="PROSITE" id="PS50011"/>
    </source>
</evidence>
<dbReference type="SUPFAM" id="SSF56112">
    <property type="entry name" value="Protein kinase-like (PK-like)"/>
    <property type="match status" value="1"/>
</dbReference>
<gene>
    <name evidence="10" type="ORF">GUITHDRAFT_94792</name>
</gene>
<dbReference type="PANTHER" id="PTHR24361:SF433">
    <property type="entry name" value="PROTEIN KINASE DOMAIN-CONTAINING PROTEIN"/>
    <property type="match status" value="1"/>
</dbReference>
<evidence type="ECO:0000256" key="3">
    <source>
        <dbReference type="ARBA" id="ARBA00022679"/>
    </source>
</evidence>
<keyword evidence="4" id="KW-0547">Nucleotide-binding</keyword>
<dbReference type="RefSeq" id="XP_005832274.1">
    <property type="nucleotide sequence ID" value="XM_005832217.1"/>
</dbReference>
<evidence type="ECO:0000256" key="8">
    <source>
        <dbReference type="ARBA" id="ARBA00048679"/>
    </source>
</evidence>
<dbReference type="GO" id="GO:0005737">
    <property type="term" value="C:cytoplasm"/>
    <property type="evidence" value="ECO:0007669"/>
    <property type="project" value="TreeGrafter"/>
</dbReference>
<accession>L1JB23</accession>
<reference evidence="11" key="3">
    <citation type="submission" date="2015-06" db="UniProtKB">
        <authorList>
            <consortium name="EnsemblProtists"/>
        </authorList>
    </citation>
    <scope>IDENTIFICATION</scope>
</reference>
<dbReference type="HOGENOM" id="CLU_999634_0_0_1"/>
<dbReference type="GO" id="GO:0005524">
    <property type="term" value="F:ATP binding"/>
    <property type="evidence" value="ECO:0007669"/>
    <property type="project" value="UniProtKB-KW"/>
</dbReference>
<dbReference type="Proteomes" id="UP000011087">
    <property type="component" value="Unassembled WGS sequence"/>
</dbReference>
<dbReference type="Pfam" id="PF00069">
    <property type="entry name" value="Pkinase"/>
    <property type="match status" value="1"/>
</dbReference>
<comment type="catalytic activity">
    <reaction evidence="8">
        <text>L-seryl-[protein] + ATP = O-phospho-L-seryl-[protein] + ADP + H(+)</text>
        <dbReference type="Rhea" id="RHEA:17989"/>
        <dbReference type="Rhea" id="RHEA-COMP:9863"/>
        <dbReference type="Rhea" id="RHEA-COMP:11604"/>
        <dbReference type="ChEBI" id="CHEBI:15378"/>
        <dbReference type="ChEBI" id="CHEBI:29999"/>
        <dbReference type="ChEBI" id="CHEBI:30616"/>
        <dbReference type="ChEBI" id="CHEBI:83421"/>
        <dbReference type="ChEBI" id="CHEBI:456216"/>
        <dbReference type="EC" id="2.7.11.1"/>
    </reaction>
</comment>
<dbReference type="STRING" id="905079.L1JB23"/>
<reference evidence="10 12" key="1">
    <citation type="journal article" date="2012" name="Nature">
        <title>Algal genomes reveal evolutionary mosaicism and the fate of nucleomorphs.</title>
        <authorList>
            <consortium name="DOE Joint Genome Institute"/>
            <person name="Curtis B.A."/>
            <person name="Tanifuji G."/>
            <person name="Burki F."/>
            <person name="Gruber A."/>
            <person name="Irimia M."/>
            <person name="Maruyama S."/>
            <person name="Arias M.C."/>
            <person name="Ball S.G."/>
            <person name="Gile G.H."/>
            <person name="Hirakawa Y."/>
            <person name="Hopkins J.F."/>
            <person name="Kuo A."/>
            <person name="Rensing S.A."/>
            <person name="Schmutz J."/>
            <person name="Symeonidi A."/>
            <person name="Elias M."/>
            <person name="Eveleigh R.J."/>
            <person name="Herman E.K."/>
            <person name="Klute M.J."/>
            <person name="Nakayama T."/>
            <person name="Obornik M."/>
            <person name="Reyes-Prieto A."/>
            <person name="Armbrust E.V."/>
            <person name="Aves S.J."/>
            <person name="Beiko R.G."/>
            <person name="Coutinho P."/>
            <person name="Dacks J.B."/>
            <person name="Durnford D.G."/>
            <person name="Fast N.M."/>
            <person name="Green B.R."/>
            <person name="Grisdale C.J."/>
            <person name="Hempel F."/>
            <person name="Henrissat B."/>
            <person name="Hoppner M.P."/>
            <person name="Ishida K."/>
            <person name="Kim E."/>
            <person name="Koreny L."/>
            <person name="Kroth P.G."/>
            <person name="Liu Y."/>
            <person name="Malik S.B."/>
            <person name="Maier U.G."/>
            <person name="McRose D."/>
            <person name="Mock T."/>
            <person name="Neilson J.A."/>
            <person name="Onodera N.T."/>
            <person name="Poole A.M."/>
            <person name="Pritham E.J."/>
            <person name="Richards T.A."/>
            <person name="Rocap G."/>
            <person name="Roy S.W."/>
            <person name="Sarai C."/>
            <person name="Schaack S."/>
            <person name="Shirato S."/>
            <person name="Slamovits C.H."/>
            <person name="Spencer D.F."/>
            <person name="Suzuki S."/>
            <person name="Worden A.Z."/>
            <person name="Zauner S."/>
            <person name="Barry K."/>
            <person name="Bell C."/>
            <person name="Bharti A.K."/>
            <person name="Crow J.A."/>
            <person name="Grimwood J."/>
            <person name="Kramer R."/>
            <person name="Lindquist E."/>
            <person name="Lucas S."/>
            <person name="Salamov A."/>
            <person name="McFadden G.I."/>
            <person name="Lane C.E."/>
            <person name="Keeling P.J."/>
            <person name="Gray M.W."/>
            <person name="Grigoriev I.V."/>
            <person name="Archibald J.M."/>
        </authorList>
    </citation>
    <scope>NUCLEOTIDE SEQUENCE</scope>
    <source>
        <strain evidence="10 12">CCMP2712</strain>
    </source>
</reference>
<proteinExistence type="predicted"/>
<dbReference type="AlphaFoldDB" id="L1JB23"/>
<name>L1JB23_GUITC</name>
<dbReference type="EC" id="2.7.11.1" evidence="1"/>
<evidence type="ECO:0000313" key="11">
    <source>
        <dbReference type="EnsemblProtists" id="EKX45294"/>
    </source>
</evidence>
<dbReference type="Gene3D" id="1.10.510.10">
    <property type="entry name" value="Transferase(Phosphotransferase) domain 1"/>
    <property type="match status" value="1"/>
</dbReference>
<dbReference type="InterPro" id="IPR000719">
    <property type="entry name" value="Prot_kinase_dom"/>
</dbReference>
<dbReference type="InterPro" id="IPR011009">
    <property type="entry name" value="Kinase-like_dom_sf"/>
</dbReference>
<dbReference type="KEGG" id="gtt:GUITHDRAFT_94792"/>
<evidence type="ECO:0000313" key="12">
    <source>
        <dbReference type="Proteomes" id="UP000011087"/>
    </source>
</evidence>
<keyword evidence="2" id="KW-0723">Serine/threonine-protein kinase</keyword>
<dbReference type="EnsemblProtists" id="EKX45294">
    <property type="protein sequence ID" value="EKX45294"/>
    <property type="gene ID" value="GUITHDRAFT_94792"/>
</dbReference>
<evidence type="ECO:0000313" key="10">
    <source>
        <dbReference type="EMBL" id="EKX45294.1"/>
    </source>
</evidence>
<evidence type="ECO:0000256" key="4">
    <source>
        <dbReference type="ARBA" id="ARBA00022741"/>
    </source>
</evidence>
<evidence type="ECO:0000256" key="1">
    <source>
        <dbReference type="ARBA" id="ARBA00012513"/>
    </source>
</evidence>
<dbReference type="SMART" id="SM00220">
    <property type="entry name" value="S_TKc"/>
    <property type="match status" value="1"/>
</dbReference>
<keyword evidence="5" id="KW-0418">Kinase</keyword>
<dbReference type="PROSITE" id="PS50011">
    <property type="entry name" value="PROTEIN_KINASE_DOM"/>
    <property type="match status" value="1"/>
</dbReference>
<dbReference type="EMBL" id="JH993000">
    <property type="protein sequence ID" value="EKX45294.1"/>
    <property type="molecule type" value="Genomic_DNA"/>
</dbReference>
<dbReference type="GO" id="GO:0004674">
    <property type="term" value="F:protein serine/threonine kinase activity"/>
    <property type="evidence" value="ECO:0007669"/>
    <property type="project" value="UniProtKB-KW"/>
</dbReference>
<sequence length="279" mass="30337">MESLHAQNVVAMDLKPQNILWEKSSDGVFVSDLGTSRQMDFKCKSFSPGQVMGTPNYISPEAWSPPAGGVTTKTDVWSFGCTLLEMSTGRMPWETMKIGEIMRAVCEENKTPDVSSAPPAFHPVLMGCFMRNPVERPSFGQLADSLRGVMQELEKQENSYFATAAKIARGALSAGAAGRGSETPGEGQSSSLFTMKAMDFAMTGAIVAAQASVIKEQTGRLKSTITASSFVKDLKKKGANMVAETITERLKSKSSQYQDRVCQKLKETMLNAADKLEEY</sequence>
<organism evidence="10">
    <name type="scientific">Guillardia theta (strain CCMP2712)</name>
    <name type="common">Cryptophyte</name>
    <dbReference type="NCBI Taxonomy" id="905079"/>
    <lineage>
        <taxon>Eukaryota</taxon>
        <taxon>Cryptophyceae</taxon>
        <taxon>Pyrenomonadales</taxon>
        <taxon>Geminigeraceae</taxon>
        <taxon>Guillardia</taxon>
    </lineage>
</organism>
<evidence type="ECO:0000256" key="6">
    <source>
        <dbReference type="ARBA" id="ARBA00022840"/>
    </source>
</evidence>
<dbReference type="eggNOG" id="KOG0198">
    <property type="taxonomic scope" value="Eukaryota"/>
</dbReference>
<keyword evidence="12" id="KW-1185">Reference proteome</keyword>
<keyword evidence="3" id="KW-0808">Transferase</keyword>
<evidence type="ECO:0000256" key="5">
    <source>
        <dbReference type="ARBA" id="ARBA00022777"/>
    </source>
</evidence>
<dbReference type="GeneID" id="17302002"/>
<evidence type="ECO:0000256" key="7">
    <source>
        <dbReference type="ARBA" id="ARBA00047899"/>
    </source>
</evidence>